<dbReference type="EMBL" id="KI696655">
    <property type="protein sequence ID" value="ETM31043.1"/>
    <property type="molecule type" value="Genomic_DNA"/>
</dbReference>
<evidence type="ECO:0000313" key="1">
    <source>
        <dbReference type="EMBL" id="ETM31043.1"/>
    </source>
</evidence>
<proteinExistence type="predicted"/>
<sequence length="46" mass="4993">TVVATSLCSSEESPGVKEKGVSVTDEANRLKAKLFFVILKLESRPK</sequence>
<name>W2M632_PHYNI</name>
<dbReference type="Proteomes" id="UP000054532">
    <property type="component" value="Unassembled WGS sequence"/>
</dbReference>
<accession>W2M632</accession>
<feature type="non-terminal residue" evidence="1">
    <location>
        <position position="1"/>
    </location>
</feature>
<dbReference type="AlphaFoldDB" id="W2M632"/>
<gene>
    <name evidence="1" type="ORF">L914_21310</name>
</gene>
<protein>
    <submittedName>
        <fullName evidence="1">Uncharacterized protein</fullName>
    </submittedName>
</protein>
<reference evidence="1" key="1">
    <citation type="submission" date="2013-11" db="EMBL/GenBank/DDBJ databases">
        <title>The Genome Sequence of Phytophthora parasitica IAC_01/95.</title>
        <authorList>
            <consortium name="The Broad Institute Genomics Platform"/>
            <person name="Russ C."/>
            <person name="Tyler B."/>
            <person name="Panabieres F."/>
            <person name="Shan W."/>
            <person name="Tripathy S."/>
            <person name="Grunwald N."/>
            <person name="Machado M."/>
            <person name="Johnson C.S."/>
            <person name="Arredondo F."/>
            <person name="Hong C."/>
            <person name="Coffey M."/>
            <person name="Young S.K."/>
            <person name="Zeng Q."/>
            <person name="Gargeya S."/>
            <person name="Fitzgerald M."/>
            <person name="Abouelleil A."/>
            <person name="Alvarado L."/>
            <person name="Chapman S.B."/>
            <person name="Gainer-Dewar J."/>
            <person name="Goldberg J."/>
            <person name="Griggs A."/>
            <person name="Gujja S."/>
            <person name="Hansen M."/>
            <person name="Howarth C."/>
            <person name="Imamovic A."/>
            <person name="Ireland A."/>
            <person name="Larimer J."/>
            <person name="McCowan C."/>
            <person name="Murphy C."/>
            <person name="Pearson M."/>
            <person name="Poon T.W."/>
            <person name="Priest M."/>
            <person name="Roberts A."/>
            <person name="Saif S."/>
            <person name="Shea T."/>
            <person name="Sykes S."/>
            <person name="Wortman J."/>
            <person name="Nusbaum C."/>
            <person name="Birren B."/>
        </authorList>
    </citation>
    <scope>NUCLEOTIDE SEQUENCE [LARGE SCALE GENOMIC DNA]</scope>
    <source>
        <strain evidence="1">IAC_01/95</strain>
    </source>
</reference>
<organism evidence="1">
    <name type="scientific">Phytophthora nicotianae</name>
    <name type="common">Potato buckeye rot agent</name>
    <name type="synonym">Phytophthora parasitica</name>
    <dbReference type="NCBI Taxonomy" id="4792"/>
    <lineage>
        <taxon>Eukaryota</taxon>
        <taxon>Sar</taxon>
        <taxon>Stramenopiles</taxon>
        <taxon>Oomycota</taxon>
        <taxon>Peronosporomycetes</taxon>
        <taxon>Peronosporales</taxon>
        <taxon>Peronosporaceae</taxon>
        <taxon>Phytophthora</taxon>
    </lineage>
</organism>